<gene>
    <name evidence="1" type="ORF">HHL22_17780</name>
</gene>
<evidence type="ECO:0000313" key="1">
    <source>
        <dbReference type="EMBL" id="NML67060.1"/>
    </source>
</evidence>
<dbReference type="GO" id="GO:0004803">
    <property type="term" value="F:transposase activity"/>
    <property type="evidence" value="ECO:0007669"/>
    <property type="project" value="InterPro"/>
</dbReference>
<proteinExistence type="predicted"/>
<reference evidence="1 2" key="1">
    <citation type="submission" date="2020-04" db="EMBL/GenBank/DDBJ databases">
        <title>Hymenobacter polaris sp. nov., isolated from Arctic soil.</title>
        <authorList>
            <person name="Dahal R.H."/>
        </authorList>
    </citation>
    <scope>NUCLEOTIDE SEQUENCE [LARGE SCALE GENOMIC DNA]</scope>
    <source>
        <strain evidence="1 2">RP-2-7</strain>
    </source>
</reference>
<keyword evidence="2" id="KW-1185">Reference proteome</keyword>
<dbReference type="EMBL" id="JABBGH010000003">
    <property type="protein sequence ID" value="NML67060.1"/>
    <property type="molecule type" value="Genomic_DNA"/>
</dbReference>
<organism evidence="1 2">
    <name type="scientific">Hymenobacter polaris</name>
    <dbReference type="NCBI Taxonomy" id="2682546"/>
    <lineage>
        <taxon>Bacteria</taxon>
        <taxon>Pseudomonadati</taxon>
        <taxon>Bacteroidota</taxon>
        <taxon>Cytophagia</taxon>
        <taxon>Cytophagales</taxon>
        <taxon>Hymenobacteraceae</taxon>
        <taxon>Hymenobacter</taxon>
    </lineage>
</organism>
<sequence>MPPLPPGETSLITLRLRGTLPAATARNLQNTLAAAQAIGLCHHRARKQVFGHFDAALDERPIGPQYFDSEAVATKLAGEFTMLAELGFVVHGFVILPNHAHAILHLPARSSLSFAKALDLLHQRTEAACRRLVRPKLPPEALFWQPGWHEVPLADTAELTRALAYLRRQADRGRLAERYQAWPYSHE</sequence>
<dbReference type="SUPFAM" id="SSF143422">
    <property type="entry name" value="Transposase IS200-like"/>
    <property type="match status" value="1"/>
</dbReference>
<protein>
    <recommendedName>
        <fullName evidence="3">Transposase IS200-like domain-containing protein</fullName>
    </recommendedName>
</protein>
<comment type="caution">
    <text evidence="1">The sequence shown here is derived from an EMBL/GenBank/DDBJ whole genome shotgun (WGS) entry which is preliminary data.</text>
</comment>
<dbReference type="AlphaFoldDB" id="A0A7Y0AGU8"/>
<accession>A0A7Y0AGU8</accession>
<evidence type="ECO:0000313" key="2">
    <source>
        <dbReference type="Proteomes" id="UP000559626"/>
    </source>
</evidence>
<dbReference type="Gene3D" id="3.30.70.1290">
    <property type="entry name" value="Transposase IS200-like"/>
    <property type="match status" value="1"/>
</dbReference>
<evidence type="ECO:0008006" key="3">
    <source>
        <dbReference type="Google" id="ProtNLM"/>
    </source>
</evidence>
<dbReference type="GO" id="GO:0003677">
    <property type="term" value="F:DNA binding"/>
    <property type="evidence" value="ECO:0007669"/>
    <property type="project" value="InterPro"/>
</dbReference>
<dbReference type="Proteomes" id="UP000559626">
    <property type="component" value="Unassembled WGS sequence"/>
</dbReference>
<dbReference type="GO" id="GO:0006313">
    <property type="term" value="P:DNA transposition"/>
    <property type="evidence" value="ECO:0007669"/>
    <property type="project" value="InterPro"/>
</dbReference>
<dbReference type="InterPro" id="IPR036515">
    <property type="entry name" value="Transposase_17_sf"/>
</dbReference>
<name>A0A7Y0AGU8_9BACT</name>
<dbReference type="RefSeq" id="WP_169532750.1">
    <property type="nucleotide sequence ID" value="NZ_JABBGH010000003.1"/>
</dbReference>